<evidence type="ECO:0000313" key="2">
    <source>
        <dbReference type="Proteomes" id="UP000605805"/>
    </source>
</evidence>
<gene>
    <name evidence="1" type="ORF">EYH02_02575</name>
</gene>
<comment type="caution">
    <text evidence="1">The sequence shown here is derived from an EMBL/GenBank/DDBJ whole genome shotgun (WGS) entry which is preliminary data.</text>
</comment>
<sequence>MPHLHKIEANEPSPASVLATVCDRIPLSLFCPGGLAIVINFVGCLCKCDVERCPWDANLDPRSVRITRLSSQEISSLVSRYRPDLVFFHGAEPYLYNAFPHLVKSLSGVNIGVKVCARMLPKFLNYYNKFLQEIQYIVLLIEIIDLNDVEILNNHLDVLSSSKFIFEFAVLAEDQVKLHQMMSRIINVITTHGLNSVAINLVPTSARLSEEQVLHLVTTFREKFTHIYVPSSYISELASVLCHKCRLPIVVRRNYTVIKLNVGEQGTCKYCHSKVLTCVARHKLRIPLEEVIR</sequence>
<protein>
    <recommendedName>
        <fullName evidence="3">Radical SAM protein</fullName>
    </recommendedName>
</protein>
<evidence type="ECO:0000313" key="1">
    <source>
        <dbReference type="EMBL" id="HIP56941.1"/>
    </source>
</evidence>
<name>A0A832Z031_9CREN</name>
<reference evidence="1" key="1">
    <citation type="journal article" date="2020" name="ISME J.">
        <title>Gammaproteobacteria mediating utilization of methyl-, sulfur- and petroleum organic compounds in deep ocean hydrothermal plumes.</title>
        <authorList>
            <person name="Zhou Z."/>
            <person name="Liu Y."/>
            <person name="Pan J."/>
            <person name="Cron B.R."/>
            <person name="Toner B.M."/>
            <person name="Anantharaman K."/>
            <person name="Breier J.A."/>
            <person name="Dick G.J."/>
            <person name="Li M."/>
        </authorList>
    </citation>
    <scope>NUCLEOTIDE SEQUENCE</scope>
    <source>
        <strain evidence="1">SZUA-1435</strain>
    </source>
</reference>
<dbReference type="EMBL" id="DQTV01000045">
    <property type="protein sequence ID" value="HIP56941.1"/>
    <property type="molecule type" value="Genomic_DNA"/>
</dbReference>
<accession>A0A832Z031</accession>
<organism evidence="1 2">
    <name type="scientific">Ignisphaera aggregans</name>
    <dbReference type="NCBI Taxonomy" id="334771"/>
    <lineage>
        <taxon>Archaea</taxon>
        <taxon>Thermoproteota</taxon>
        <taxon>Thermoprotei</taxon>
        <taxon>Desulfurococcales</taxon>
        <taxon>Desulfurococcaceae</taxon>
        <taxon>Ignisphaera</taxon>
    </lineage>
</organism>
<dbReference type="AlphaFoldDB" id="A0A832Z031"/>
<dbReference type="Proteomes" id="UP000605805">
    <property type="component" value="Unassembled WGS sequence"/>
</dbReference>
<proteinExistence type="predicted"/>
<evidence type="ECO:0008006" key="3">
    <source>
        <dbReference type="Google" id="ProtNLM"/>
    </source>
</evidence>